<name>A0A4Y9YBV5_9APHY</name>
<proteinExistence type="predicted"/>
<gene>
    <name evidence="1" type="ORF">EVJ58_g6090</name>
</gene>
<sequence>MPQITLILTGPQEDLLAVTQAMNAAVFGRPVDIKTQMGPAAAPVQVLAPVVTPAVAAPVLVPAVPVPAIPAIPAAIPVPAVWAPAPATSPVQLPTIPAPTPAVPPAPFMCEQDTVVVLYSSAQLVNIINVQLHIL</sequence>
<accession>A0A4Y9YBV5</accession>
<evidence type="ECO:0000313" key="1">
    <source>
        <dbReference type="EMBL" id="TFY58951.1"/>
    </source>
</evidence>
<reference evidence="1 2" key="1">
    <citation type="submission" date="2019-01" db="EMBL/GenBank/DDBJ databases">
        <title>Genome sequencing of the rare red list fungi Fomitopsis rosea.</title>
        <authorList>
            <person name="Buettner E."/>
            <person name="Kellner H."/>
        </authorList>
    </citation>
    <scope>NUCLEOTIDE SEQUENCE [LARGE SCALE GENOMIC DNA]</scope>
    <source>
        <strain evidence="1 2">DSM 105464</strain>
    </source>
</reference>
<evidence type="ECO:0000313" key="2">
    <source>
        <dbReference type="Proteomes" id="UP000298390"/>
    </source>
</evidence>
<dbReference type="Proteomes" id="UP000298390">
    <property type="component" value="Unassembled WGS sequence"/>
</dbReference>
<organism evidence="1 2">
    <name type="scientific">Rhodofomes roseus</name>
    <dbReference type="NCBI Taxonomy" id="34475"/>
    <lineage>
        <taxon>Eukaryota</taxon>
        <taxon>Fungi</taxon>
        <taxon>Dikarya</taxon>
        <taxon>Basidiomycota</taxon>
        <taxon>Agaricomycotina</taxon>
        <taxon>Agaricomycetes</taxon>
        <taxon>Polyporales</taxon>
        <taxon>Rhodofomes</taxon>
    </lineage>
</organism>
<comment type="caution">
    <text evidence="1">The sequence shown here is derived from an EMBL/GenBank/DDBJ whole genome shotgun (WGS) entry which is preliminary data.</text>
</comment>
<protein>
    <submittedName>
        <fullName evidence="1">Uncharacterized protein</fullName>
    </submittedName>
</protein>
<dbReference type="AlphaFoldDB" id="A0A4Y9YBV5"/>
<dbReference type="EMBL" id="SEKV01000329">
    <property type="protein sequence ID" value="TFY58951.1"/>
    <property type="molecule type" value="Genomic_DNA"/>
</dbReference>